<proteinExistence type="inferred from homology"/>
<reference evidence="3 4" key="1">
    <citation type="submission" date="2024-02" db="EMBL/GenBank/DDBJ databases">
        <title>Chromosome-scale genome assembly of the rough periwinkle Littorina saxatilis.</title>
        <authorList>
            <person name="De Jode A."/>
            <person name="Faria R."/>
            <person name="Formenti G."/>
            <person name="Sims Y."/>
            <person name="Smith T.P."/>
            <person name="Tracey A."/>
            <person name="Wood J.M.D."/>
            <person name="Zagrodzka Z.B."/>
            <person name="Johannesson K."/>
            <person name="Butlin R.K."/>
            <person name="Leder E.H."/>
        </authorList>
    </citation>
    <scope>NUCLEOTIDE SEQUENCE [LARGE SCALE GENOMIC DNA]</scope>
    <source>
        <strain evidence="3">Snail1</strain>
        <tissue evidence="3">Muscle</tissue>
    </source>
</reference>
<dbReference type="PANTHER" id="PTHR21017">
    <property type="entry name" value="NIPSNAP-RELATED"/>
    <property type="match status" value="1"/>
</dbReference>
<evidence type="ECO:0000313" key="4">
    <source>
        <dbReference type="Proteomes" id="UP001374579"/>
    </source>
</evidence>
<dbReference type="PANTHER" id="PTHR21017:SF17">
    <property type="entry name" value="PROTEIN NIPSNAP"/>
    <property type="match status" value="1"/>
</dbReference>
<dbReference type="AlphaFoldDB" id="A0AAN9BZP2"/>
<evidence type="ECO:0000313" key="3">
    <source>
        <dbReference type="EMBL" id="KAK7114270.1"/>
    </source>
</evidence>
<dbReference type="SUPFAM" id="SSF54909">
    <property type="entry name" value="Dimeric alpha+beta barrel"/>
    <property type="match status" value="1"/>
</dbReference>
<comment type="caution">
    <text evidence="3">The sequence shown here is derived from an EMBL/GenBank/DDBJ whole genome shotgun (WGS) entry which is preliminary data.</text>
</comment>
<dbReference type="InterPro" id="IPR051557">
    <property type="entry name" value="NipSnap_domain"/>
</dbReference>
<accession>A0AAN9BZP2</accession>
<dbReference type="Gene3D" id="3.30.70.100">
    <property type="match status" value="1"/>
</dbReference>
<sequence>MMNLEPNTSCMAGMMRRRSSDLPAIDEVKEIRESNSSARPPAVFEIRIYGFNIRGMSEYLKMMDKKFWTLRTSFSTVYGPWKTEINNICEMVHIAQYESLSHLLETRSRMASDLEWNQELTHIADLQMTFKNVLTILAPNTQLCTDFQASALAVYELQSIPETLMALCGEQAHRPGTTVVGRFLSVYGPDKTEYCLLRYPDPETAFDNALSGRNRLRAGTNTRLMIPTHVSNLK</sequence>
<evidence type="ECO:0000259" key="2">
    <source>
        <dbReference type="Pfam" id="PF07978"/>
    </source>
</evidence>
<dbReference type="InterPro" id="IPR011008">
    <property type="entry name" value="Dimeric_a/b-barrel"/>
</dbReference>
<dbReference type="InterPro" id="IPR012577">
    <property type="entry name" value="NIPSNAP"/>
</dbReference>
<dbReference type="Pfam" id="PF07978">
    <property type="entry name" value="NIPSNAP"/>
    <property type="match status" value="1"/>
</dbReference>
<protein>
    <recommendedName>
        <fullName evidence="2">NIPSNAP domain-containing protein</fullName>
    </recommendedName>
</protein>
<dbReference type="GO" id="GO:0000423">
    <property type="term" value="P:mitophagy"/>
    <property type="evidence" value="ECO:0007669"/>
    <property type="project" value="UniProtKB-ARBA"/>
</dbReference>
<dbReference type="Proteomes" id="UP001374579">
    <property type="component" value="Unassembled WGS sequence"/>
</dbReference>
<keyword evidence="4" id="KW-1185">Reference proteome</keyword>
<name>A0AAN9BZP2_9CAEN</name>
<comment type="similarity">
    <text evidence="1">Belongs to the NipSnap family.</text>
</comment>
<feature type="domain" description="NIPSNAP" evidence="2">
    <location>
        <begin position="44"/>
        <end position="137"/>
    </location>
</feature>
<dbReference type="GO" id="GO:0005739">
    <property type="term" value="C:mitochondrion"/>
    <property type="evidence" value="ECO:0007669"/>
    <property type="project" value="TreeGrafter"/>
</dbReference>
<organism evidence="3 4">
    <name type="scientific">Littorina saxatilis</name>
    <dbReference type="NCBI Taxonomy" id="31220"/>
    <lineage>
        <taxon>Eukaryota</taxon>
        <taxon>Metazoa</taxon>
        <taxon>Spiralia</taxon>
        <taxon>Lophotrochozoa</taxon>
        <taxon>Mollusca</taxon>
        <taxon>Gastropoda</taxon>
        <taxon>Caenogastropoda</taxon>
        <taxon>Littorinimorpha</taxon>
        <taxon>Littorinoidea</taxon>
        <taxon>Littorinidae</taxon>
        <taxon>Littorina</taxon>
    </lineage>
</organism>
<dbReference type="EMBL" id="JBAMIC010000001">
    <property type="protein sequence ID" value="KAK7114270.1"/>
    <property type="molecule type" value="Genomic_DNA"/>
</dbReference>
<gene>
    <name evidence="3" type="ORF">V1264_000354</name>
</gene>
<evidence type="ECO:0000256" key="1">
    <source>
        <dbReference type="ARBA" id="ARBA00005291"/>
    </source>
</evidence>